<evidence type="ECO:0000313" key="3">
    <source>
        <dbReference type="Proteomes" id="UP001333110"/>
    </source>
</evidence>
<gene>
    <name evidence="2" type="ORF">QYF61_010918</name>
</gene>
<keyword evidence="3" id="KW-1185">Reference proteome</keyword>
<evidence type="ECO:0000313" key="2">
    <source>
        <dbReference type="EMBL" id="KAK4826703.1"/>
    </source>
</evidence>
<feature type="region of interest" description="Disordered" evidence="1">
    <location>
        <begin position="45"/>
        <end position="122"/>
    </location>
</feature>
<organism evidence="2 3">
    <name type="scientific">Mycteria americana</name>
    <name type="common">Wood stork</name>
    <dbReference type="NCBI Taxonomy" id="33587"/>
    <lineage>
        <taxon>Eukaryota</taxon>
        <taxon>Metazoa</taxon>
        <taxon>Chordata</taxon>
        <taxon>Craniata</taxon>
        <taxon>Vertebrata</taxon>
        <taxon>Euteleostomi</taxon>
        <taxon>Archelosauria</taxon>
        <taxon>Archosauria</taxon>
        <taxon>Dinosauria</taxon>
        <taxon>Saurischia</taxon>
        <taxon>Theropoda</taxon>
        <taxon>Coelurosauria</taxon>
        <taxon>Aves</taxon>
        <taxon>Neognathae</taxon>
        <taxon>Neoaves</taxon>
        <taxon>Aequornithes</taxon>
        <taxon>Ciconiiformes</taxon>
        <taxon>Ciconiidae</taxon>
        <taxon>Mycteria</taxon>
    </lineage>
</organism>
<proteinExistence type="predicted"/>
<dbReference type="EMBL" id="JAUNZN010000002">
    <property type="protein sequence ID" value="KAK4826703.1"/>
    <property type="molecule type" value="Genomic_DNA"/>
</dbReference>
<dbReference type="AlphaFoldDB" id="A0AAN7PIL2"/>
<dbReference type="Proteomes" id="UP001333110">
    <property type="component" value="Unassembled WGS sequence"/>
</dbReference>
<sequence>MSVDAKQIVLGQGNPRYQYRLRDEGIESSPAEKDLGILVDEKTGPAMCAHSPESQLYPGLHQKKRGQQVEGGDSAPLLHSGETPPGVLRPALEASAQEGHGAVGVGPEEGHENDQRAGTPLL</sequence>
<comment type="caution">
    <text evidence="2">The sequence shown here is derived from an EMBL/GenBank/DDBJ whole genome shotgun (WGS) entry which is preliminary data.</text>
</comment>
<name>A0AAN7PIL2_MYCAM</name>
<reference evidence="2 3" key="1">
    <citation type="journal article" date="2023" name="J. Hered.">
        <title>Chromosome-level genome of the wood stork (Mycteria americana) provides insight into avian chromosome evolution.</title>
        <authorList>
            <person name="Flamio R. Jr."/>
            <person name="Ramstad K.M."/>
        </authorList>
    </citation>
    <scope>NUCLEOTIDE SEQUENCE [LARGE SCALE GENOMIC DNA]</scope>
    <source>
        <strain evidence="2">JAX WOST 10</strain>
    </source>
</reference>
<accession>A0AAN7PIL2</accession>
<protein>
    <submittedName>
        <fullName evidence="2">Uncharacterized protein</fullName>
    </submittedName>
</protein>
<evidence type="ECO:0000256" key="1">
    <source>
        <dbReference type="SAM" id="MobiDB-lite"/>
    </source>
</evidence>